<keyword evidence="12" id="KW-1185">Reference proteome</keyword>
<evidence type="ECO:0000256" key="2">
    <source>
        <dbReference type="ARBA" id="ARBA00010694"/>
    </source>
</evidence>
<dbReference type="EMBL" id="CP002498">
    <property type="protein sequence ID" value="AET37894.1"/>
    <property type="molecule type" value="Genomic_DNA"/>
</dbReference>
<evidence type="ECO:0000256" key="1">
    <source>
        <dbReference type="ARBA" id="ARBA00004477"/>
    </source>
</evidence>
<feature type="transmembrane region" description="Helical" evidence="10">
    <location>
        <begin position="7"/>
        <end position="25"/>
    </location>
</feature>
<dbReference type="Proteomes" id="UP000006790">
    <property type="component" value="Chromosome 2"/>
</dbReference>
<dbReference type="KEGG" id="erc:Ecym_2142"/>
<dbReference type="STRING" id="931890.G8JNH8"/>
<feature type="transmembrane region" description="Helical" evidence="10">
    <location>
        <begin position="83"/>
        <end position="102"/>
    </location>
</feature>
<dbReference type="PANTHER" id="PTHR10778:SF10">
    <property type="entry name" value="SOLUTE CARRIER FAMILY 35 MEMBER B1"/>
    <property type="match status" value="1"/>
</dbReference>
<dbReference type="Pfam" id="PF08449">
    <property type="entry name" value="UAA"/>
    <property type="match status" value="1"/>
</dbReference>
<dbReference type="SUPFAM" id="SSF103481">
    <property type="entry name" value="Multidrug resistance efflux transporter EmrE"/>
    <property type="match status" value="1"/>
</dbReference>
<keyword evidence="4" id="KW-0762">Sugar transport</keyword>
<dbReference type="PANTHER" id="PTHR10778">
    <property type="entry name" value="SOLUTE CARRIER FAMILY 35 MEMBER B"/>
    <property type="match status" value="1"/>
</dbReference>
<proteinExistence type="inferred from homology"/>
<protein>
    <recommendedName>
        <fullName evidence="9">UDP-galactose transporter homolog 1</fullName>
    </recommendedName>
</protein>
<feature type="transmembrane region" description="Helical" evidence="10">
    <location>
        <begin position="137"/>
        <end position="154"/>
    </location>
</feature>
<feature type="transmembrane region" description="Helical" evidence="10">
    <location>
        <begin position="205"/>
        <end position="223"/>
    </location>
</feature>
<dbReference type="RefSeq" id="XP_003644711.1">
    <property type="nucleotide sequence ID" value="XM_003644663.1"/>
</dbReference>
<feature type="transmembrane region" description="Helical" evidence="10">
    <location>
        <begin position="271"/>
        <end position="291"/>
    </location>
</feature>
<comment type="similarity">
    <text evidence="2">Belongs to the nucleotide-sugar transporter family. SLC35B subfamily.</text>
</comment>
<dbReference type="GO" id="GO:0000139">
    <property type="term" value="C:Golgi membrane"/>
    <property type="evidence" value="ECO:0007669"/>
    <property type="project" value="TreeGrafter"/>
</dbReference>
<dbReference type="GeneID" id="11473013"/>
<evidence type="ECO:0000256" key="4">
    <source>
        <dbReference type="ARBA" id="ARBA00022597"/>
    </source>
</evidence>
<evidence type="ECO:0000256" key="7">
    <source>
        <dbReference type="ARBA" id="ARBA00022989"/>
    </source>
</evidence>
<dbReference type="InParanoid" id="G8JNH8"/>
<name>G8JNH8_ERECY</name>
<feature type="transmembrane region" description="Helical" evidence="10">
    <location>
        <begin position="41"/>
        <end position="63"/>
    </location>
</feature>
<evidence type="ECO:0000256" key="8">
    <source>
        <dbReference type="ARBA" id="ARBA00023136"/>
    </source>
</evidence>
<evidence type="ECO:0000256" key="9">
    <source>
        <dbReference type="ARBA" id="ARBA00041103"/>
    </source>
</evidence>
<dbReference type="OrthoDB" id="1601at2759"/>
<dbReference type="GO" id="GO:0005459">
    <property type="term" value="F:UDP-galactose transmembrane transporter activity"/>
    <property type="evidence" value="ECO:0007669"/>
    <property type="project" value="EnsemblFungi"/>
</dbReference>
<comment type="subcellular location">
    <subcellularLocation>
        <location evidence="1">Endoplasmic reticulum membrane</location>
        <topology evidence="1">Multi-pass membrane protein</topology>
    </subcellularLocation>
</comment>
<dbReference type="eggNOG" id="KOG1581">
    <property type="taxonomic scope" value="Eukaryota"/>
</dbReference>
<feature type="transmembrane region" description="Helical" evidence="10">
    <location>
        <begin position="108"/>
        <end position="128"/>
    </location>
</feature>
<keyword evidence="7 10" id="KW-1133">Transmembrane helix</keyword>
<feature type="transmembrane region" description="Helical" evidence="10">
    <location>
        <begin position="243"/>
        <end position="264"/>
    </location>
</feature>
<keyword evidence="3" id="KW-0813">Transport</keyword>
<evidence type="ECO:0000313" key="11">
    <source>
        <dbReference type="EMBL" id="AET37894.1"/>
    </source>
</evidence>
<accession>G8JNH8</accession>
<keyword evidence="6" id="KW-0256">Endoplasmic reticulum</keyword>
<dbReference type="AlphaFoldDB" id="G8JNH8"/>
<dbReference type="FunCoup" id="G8JNH8">
    <property type="interactions" value="442"/>
</dbReference>
<reference evidence="12" key="1">
    <citation type="journal article" date="2012" name="G3 (Bethesda)">
        <title>Pichia sorbitophila, an interspecies yeast hybrid reveals early steps of genome resolution following polyploidization.</title>
        <authorList>
            <person name="Leh Louis V."/>
            <person name="Despons L."/>
            <person name="Friedrich A."/>
            <person name="Martin T."/>
            <person name="Durrens P."/>
            <person name="Casaregola S."/>
            <person name="Neuveglise C."/>
            <person name="Fairhead C."/>
            <person name="Marck C."/>
            <person name="Cruz J.A."/>
            <person name="Straub M.L."/>
            <person name="Kugler V."/>
            <person name="Sacerdot C."/>
            <person name="Uzunov Z."/>
            <person name="Thierry A."/>
            <person name="Weiss S."/>
            <person name="Bleykasten C."/>
            <person name="De Montigny J."/>
            <person name="Jacques N."/>
            <person name="Jung P."/>
            <person name="Lemaire M."/>
            <person name="Mallet S."/>
            <person name="Morel G."/>
            <person name="Richard G.F."/>
            <person name="Sarkar A."/>
            <person name="Savel G."/>
            <person name="Schacherer J."/>
            <person name="Seret M.L."/>
            <person name="Talla E."/>
            <person name="Samson G."/>
            <person name="Jubin C."/>
            <person name="Poulain J."/>
            <person name="Vacherie B."/>
            <person name="Barbe V."/>
            <person name="Pelletier E."/>
            <person name="Sherman D.J."/>
            <person name="Westhof E."/>
            <person name="Weissenbach J."/>
            <person name="Baret P.V."/>
            <person name="Wincker P."/>
            <person name="Gaillardin C."/>
            <person name="Dujon B."/>
            <person name="Souciet J.L."/>
        </authorList>
    </citation>
    <scope>NUCLEOTIDE SEQUENCE [LARGE SCALE GENOMIC DNA]</scope>
    <source>
        <strain evidence="12">CBS 270.75 / DBVPG 7215 / KCTC 17166 / NRRL Y-17582</strain>
    </source>
</reference>
<dbReference type="InterPro" id="IPR013657">
    <property type="entry name" value="SCL35B1-4/HUT1"/>
</dbReference>
<evidence type="ECO:0000256" key="10">
    <source>
        <dbReference type="SAM" id="Phobius"/>
    </source>
</evidence>
<keyword evidence="5 10" id="KW-0812">Transmembrane</keyword>
<dbReference type="GO" id="GO:0005460">
    <property type="term" value="F:UDP-glucose transmembrane transporter activity"/>
    <property type="evidence" value="ECO:0007669"/>
    <property type="project" value="TreeGrafter"/>
</dbReference>
<feature type="transmembrane region" description="Helical" evidence="10">
    <location>
        <begin position="297"/>
        <end position="316"/>
    </location>
</feature>
<dbReference type="InterPro" id="IPR037185">
    <property type="entry name" value="EmrE-like"/>
</dbReference>
<gene>
    <name evidence="11" type="ordered locus">Ecym_2142</name>
</gene>
<dbReference type="GO" id="GO:0005789">
    <property type="term" value="C:endoplasmic reticulum membrane"/>
    <property type="evidence" value="ECO:0007669"/>
    <property type="project" value="UniProtKB-SubCell"/>
</dbReference>
<organism evidence="11 12">
    <name type="scientific">Eremothecium cymbalariae (strain CBS 270.75 / DBVPG 7215 / KCTC 17166 / NRRL Y-17582)</name>
    <name type="common">Yeast</name>
    <dbReference type="NCBI Taxonomy" id="931890"/>
    <lineage>
        <taxon>Eukaryota</taxon>
        <taxon>Fungi</taxon>
        <taxon>Dikarya</taxon>
        <taxon>Ascomycota</taxon>
        <taxon>Saccharomycotina</taxon>
        <taxon>Saccharomycetes</taxon>
        <taxon>Saccharomycetales</taxon>
        <taxon>Saccharomycetaceae</taxon>
        <taxon>Eremothecium</taxon>
    </lineage>
</organism>
<evidence type="ECO:0000313" key="12">
    <source>
        <dbReference type="Proteomes" id="UP000006790"/>
    </source>
</evidence>
<evidence type="ECO:0000256" key="3">
    <source>
        <dbReference type="ARBA" id="ARBA00022448"/>
    </source>
</evidence>
<sequence>MIKNKLKLVIAICGIYATFLSWGLVQEPLNTRVWPNSGSKFTGPCFIAICQGLMATLVGFIYLSSKKTDYGGLEFMEIKFKDIAVISLYQTLSAPVASYSLYYVDYLAYILAKSCKLIPIMLVHLLVYRSKIPKEKLVVGVLVSLGVTLFTFGTDGNGGYKPATGSSLYGFLILCLSLFLDGLTNASQDAMLKGPSQKKITGAHLMFALNLLIVVWNIGYLLVCDPNQWHSSIKQLTLDPQIWSYLLTYSICGAIGQCFIFFTLENYSSIVLTTVTVTRKMVSMLLSIFIYGHRVTLPQWMGIIIVFGGITWEAFLKSGKDVKRSNTKEKQT</sequence>
<evidence type="ECO:0000256" key="6">
    <source>
        <dbReference type="ARBA" id="ARBA00022824"/>
    </source>
</evidence>
<evidence type="ECO:0000256" key="5">
    <source>
        <dbReference type="ARBA" id="ARBA00022692"/>
    </source>
</evidence>
<feature type="transmembrane region" description="Helical" evidence="10">
    <location>
        <begin position="166"/>
        <end position="184"/>
    </location>
</feature>
<dbReference type="HOGENOM" id="CLU_036019_0_2_1"/>
<dbReference type="GO" id="GO:0120112">
    <property type="term" value="P:UDP-glucose transmembrane transport into endoplasmic reticulum"/>
    <property type="evidence" value="ECO:0007669"/>
    <property type="project" value="EnsemblFungi"/>
</dbReference>
<keyword evidence="8 10" id="KW-0472">Membrane</keyword>
<dbReference type="OMA" id="CGAIGQV"/>